<dbReference type="Proteomes" id="UP000192727">
    <property type="component" value="Chromosome"/>
</dbReference>
<dbReference type="SUPFAM" id="SSF56784">
    <property type="entry name" value="HAD-like"/>
    <property type="match status" value="1"/>
</dbReference>
<dbReference type="RefSeq" id="WP_023483865.1">
    <property type="nucleotide sequence ID" value="NZ_CP020327.1"/>
</dbReference>
<dbReference type="Pfam" id="PF09419">
    <property type="entry name" value="PGP_phosphatase"/>
    <property type="match status" value="1"/>
</dbReference>
<dbReference type="Pfam" id="PF13242">
    <property type="entry name" value="Hydrolase_like"/>
    <property type="match status" value="1"/>
</dbReference>
<dbReference type="Gene3D" id="3.40.50.1000">
    <property type="entry name" value="HAD superfamily/HAD-like"/>
    <property type="match status" value="1"/>
</dbReference>
<dbReference type="NCBIfam" id="TIGR01668">
    <property type="entry name" value="YqeG_hyp_ppase"/>
    <property type="match status" value="1"/>
</dbReference>
<dbReference type="PANTHER" id="PTHR19288:SF25">
    <property type="entry name" value="PHOSPHATIDYLGLYCEROPHOSPHATASE GEP4, MITOCHONDRIAL"/>
    <property type="match status" value="1"/>
</dbReference>
<dbReference type="PANTHER" id="PTHR19288">
    <property type="entry name" value="4-NITROPHENYLPHOSPHATASE-RELATED"/>
    <property type="match status" value="1"/>
</dbReference>
<dbReference type="EMBL" id="CP020557">
    <property type="protein sequence ID" value="ARF67281.1"/>
    <property type="molecule type" value="Genomic_DNA"/>
</dbReference>
<gene>
    <name evidence="1" type="ORF">B7C51_04745</name>
</gene>
<dbReference type="InterPro" id="IPR027706">
    <property type="entry name" value="PGP_Pase"/>
</dbReference>
<proteinExistence type="predicted"/>
<dbReference type="GO" id="GO:0008962">
    <property type="term" value="F:phosphatidylglycerophosphatase activity"/>
    <property type="evidence" value="ECO:0007669"/>
    <property type="project" value="InterPro"/>
</dbReference>
<name>A0A1V0UQ70_9BACL</name>
<dbReference type="AlphaFoldDB" id="A0A1V0UQ70"/>
<dbReference type="NCBIfam" id="TIGR01662">
    <property type="entry name" value="HAD-SF-IIIA"/>
    <property type="match status" value="1"/>
</dbReference>
<accession>A0A1V0UQ70</accession>
<dbReference type="GeneID" id="64219790"/>
<dbReference type="GO" id="GO:0005737">
    <property type="term" value="C:cytoplasm"/>
    <property type="evidence" value="ECO:0007669"/>
    <property type="project" value="TreeGrafter"/>
</dbReference>
<dbReference type="CDD" id="cd16416">
    <property type="entry name" value="HAD_BsYqeG-like"/>
    <property type="match status" value="1"/>
</dbReference>
<evidence type="ECO:0000313" key="1">
    <source>
        <dbReference type="EMBL" id="ARF67281.1"/>
    </source>
</evidence>
<sequence length="165" mass="18786">MKKLVPRLSVQSIYQIDLEKLWRQGIRGIITDLDNTLVGAKDPHATPELADWLGHVKQLGFQVVIVSNNREMRVSTFAAPLSIPFIFAARKPRNVAFHRALKMMNLRPEQTSVIGDQLLTDVLGGNRLGLYTILVQPISLADEGFFTRINRRIEKIARIFMKDHQ</sequence>
<dbReference type="InterPro" id="IPR023214">
    <property type="entry name" value="HAD_sf"/>
</dbReference>
<dbReference type="InterPro" id="IPR006549">
    <property type="entry name" value="HAD-SF_hydro_IIIA"/>
</dbReference>
<protein>
    <submittedName>
        <fullName evidence="1">Uncharacterized protein</fullName>
    </submittedName>
</protein>
<dbReference type="InterPro" id="IPR010021">
    <property type="entry name" value="PGPP1/Gep4"/>
</dbReference>
<reference evidence="1 2" key="1">
    <citation type="submission" date="2017-03" db="EMBL/GenBank/DDBJ databases">
        <title>Paenibacillus larvae genome sequencing.</title>
        <authorList>
            <person name="Dingman D.W."/>
        </authorList>
    </citation>
    <scope>NUCLEOTIDE SEQUENCE [LARGE SCALE GENOMIC DNA]</scope>
    <source>
        <strain evidence="1 2">SAG 10367</strain>
    </source>
</reference>
<organism evidence="1 2">
    <name type="scientific">Paenibacillus larvae subsp. pulvifaciens</name>
    <dbReference type="NCBI Taxonomy" id="1477"/>
    <lineage>
        <taxon>Bacteria</taxon>
        <taxon>Bacillati</taxon>
        <taxon>Bacillota</taxon>
        <taxon>Bacilli</taxon>
        <taxon>Bacillales</taxon>
        <taxon>Paenibacillaceae</taxon>
        <taxon>Paenibacillus</taxon>
    </lineage>
</organism>
<evidence type="ECO:0000313" key="2">
    <source>
        <dbReference type="Proteomes" id="UP000192727"/>
    </source>
</evidence>
<dbReference type="InterPro" id="IPR036412">
    <property type="entry name" value="HAD-like_sf"/>
</dbReference>